<dbReference type="PANTHER" id="PTHR47619">
    <property type="entry name" value="METALLO-HYDROLASE YYCJ-RELATED"/>
    <property type="match status" value="1"/>
</dbReference>
<proteinExistence type="predicted"/>
<name>A0A401LC33_9FIRM</name>
<dbReference type="GO" id="GO:0016787">
    <property type="term" value="F:hydrolase activity"/>
    <property type="evidence" value="ECO:0007669"/>
    <property type="project" value="UniProtKB-KW"/>
</dbReference>
<sequence length="264" mass="29210">MRMEFCTIASGSSGNCTYIGTDYTKILIDAGISGKKIEEGLANLKLTGDKIDALFITHEHVDHIKGAGILSRRFDIPIFATADTWAAMEEGLGRIAPSNKRIVYADEVCAVNDLCVKPFRIPHDAAEPVGYNVFSGEKKITLATDIGHVTDTIRESIEDSDVLLLEANHDVEMLKKGGYPWSLKQRILGENGHLSNHTAGRLLAEVMTGKMKYVFLGHLSEENNNPHLAYETVEEILRNNRIEVGTHVKMDMASRFQNGVKVEL</sequence>
<gene>
    <name evidence="2" type="ORF">KGMB03357_06060</name>
</gene>
<dbReference type="AlphaFoldDB" id="A0A401LC33"/>
<comment type="caution">
    <text evidence="2">The sequence shown here is derived from an EMBL/GenBank/DDBJ whole genome shotgun (WGS) entry which is preliminary data.</text>
</comment>
<accession>A0A401LC33</accession>
<feature type="domain" description="Metallo-beta-lactamase" evidence="1">
    <location>
        <begin position="13"/>
        <end position="193"/>
    </location>
</feature>
<evidence type="ECO:0000259" key="1">
    <source>
        <dbReference type="SMART" id="SM00849"/>
    </source>
</evidence>
<dbReference type="Gene3D" id="3.60.15.10">
    <property type="entry name" value="Ribonuclease Z/Hydroxyacylglutathione hydrolase-like"/>
    <property type="match status" value="1"/>
</dbReference>
<dbReference type="InterPro" id="IPR052533">
    <property type="entry name" value="WalJ/YycJ-like"/>
</dbReference>
<evidence type="ECO:0000313" key="3">
    <source>
        <dbReference type="Proteomes" id="UP000287361"/>
    </source>
</evidence>
<dbReference type="SUPFAM" id="SSF56281">
    <property type="entry name" value="Metallo-hydrolase/oxidoreductase"/>
    <property type="match status" value="1"/>
</dbReference>
<dbReference type="SMART" id="SM00849">
    <property type="entry name" value="Lactamase_B"/>
    <property type="match status" value="1"/>
</dbReference>
<organism evidence="2 3">
    <name type="scientific">Anaerotignum faecicola</name>
    <dbReference type="NCBI Taxonomy" id="2358141"/>
    <lineage>
        <taxon>Bacteria</taxon>
        <taxon>Bacillati</taxon>
        <taxon>Bacillota</taxon>
        <taxon>Clostridia</taxon>
        <taxon>Lachnospirales</taxon>
        <taxon>Anaerotignaceae</taxon>
        <taxon>Anaerotignum</taxon>
    </lineage>
</organism>
<keyword evidence="3" id="KW-1185">Reference proteome</keyword>
<reference evidence="2 3" key="1">
    <citation type="submission" date="2018-10" db="EMBL/GenBank/DDBJ databases">
        <title>Draft Genome Sequence of Anaerotignum sp. KCTC 15736.</title>
        <authorList>
            <person name="Choi S.H."/>
            <person name="Kim J.S."/>
            <person name="Kang S.W."/>
            <person name="Lee J.S."/>
            <person name="Park S.H."/>
        </authorList>
    </citation>
    <scope>NUCLEOTIDE SEQUENCE [LARGE SCALE GENOMIC DNA]</scope>
    <source>
        <strain evidence="2 3">KCTC 15736</strain>
    </source>
</reference>
<keyword evidence="2" id="KW-0378">Hydrolase</keyword>
<dbReference type="InterPro" id="IPR036866">
    <property type="entry name" value="RibonucZ/Hydroxyglut_hydro"/>
</dbReference>
<evidence type="ECO:0000313" key="2">
    <source>
        <dbReference type="EMBL" id="GCB28945.1"/>
    </source>
</evidence>
<dbReference type="InterPro" id="IPR001279">
    <property type="entry name" value="Metallo-B-lactamas"/>
</dbReference>
<protein>
    <submittedName>
        <fullName evidence="2">MBL fold metallo-hydrolase</fullName>
    </submittedName>
</protein>
<dbReference type="Pfam" id="PF12706">
    <property type="entry name" value="Lactamase_B_2"/>
    <property type="match status" value="1"/>
</dbReference>
<dbReference type="Proteomes" id="UP000287361">
    <property type="component" value="Unassembled WGS sequence"/>
</dbReference>
<dbReference type="PANTHER" id="PTHR47619:SF1">
    <property type="entry name" value="EXODEOXYRIBONUCLEASE WALJ"/>
    <property type="match status" value="1"/>
</dbReference>
<dbReference type="EMBL" id="BHVZ01000001">
    <property type="protein sequence ID" value="GCB28945.1"/>
    <property type="molecule type" value="Genomic_DNA"/>
</dbReference>